<evidence type="ECO:0000313" key="8">
    <source>
        <dbReference type="Proteomes" id="UP000295030"/>
    </source>
</evidence>
<reference evidence="7 8" key="1">
    <citation type="submission" date="2019-03" db="EMBL/GenBank/DDBJ databases">
        <title>Genomic Encyclopedia of Type Strains, Phase IV (KMG-IV): sequencing the most valuable type-strain genomes for metagenomic binning, comparative biology and taxonomic classification.</title>
        <authorList>
            <person name="Goeker M."/>
        </authorList>
    </citation>
    <scope>NUCLEOTIDE SEQUENCE [LARGE SCALE GENOMIC DNA]</scope>
    <source>
        <strain evidence="7 8">DSM 101</strain>
    </source>
</reference>
<evidence type="ECO:0000313" key="7">
    <source>
        <dbReference type="EMBL" id="TCK30449.1"/>
    </source>
</evidence>
<gene>
    <name evidence="7" type="ORF">EV667_0539</name>
</gene>
<evidence type="ECO:0000256" key="6">
    <source>
        <dbReference type="SAM" id="Phobius"/>
    </source>
</evidence>
<dbReference type="OrthoDB" id="9774900at2"/>
<organism evidence="7 8">
    <name type="scientific">Ancylobacter aquaticus</name>
    <dbReference type="NCBI Taxonomy" id="100"/>
    <lineage>
        <taxon>Bacteria</taxon>
        <taxon>Pseudomonadati</taxon>
        <taxon>Pseudomonadota</taxon>
        <taxon>Alphaproteobacteria</taxon>
        <taxon>Hyphomicrobiales</taxon>
        <taxon>Xanthobacteraceae</taxon>
        <taxon>Ancylobacter</taxon>
    </lineage>
</organism>
<evidence type="ECO:0000256" key="5">
    <source>
        <dbReference type="SAM" id="MobiDB-lite"/>
    </source>
</evidence>
<dbReference type="AlphaFoldDB" id="A0A4R1IBK4"/>
<keyword evidence="8" id="KW-1185">Reference proteome</keyword>
<evidence type="ECO:0000256" key="3">
    <source>
        <dbReference type="ARBA" id="ARBA00022989"/>
    </source>
</evidence>
<protein>
    <recommendedName>
        <fullName evidence="9">Metalloprotease</fullName>
    </recommendedName>
</protein>
<name>A0A4R1IBK4_ANCAQ</name>
<feature type="region of interest" description="Disordered" evidence="5">
    <location>
        <begin position="1"/>
        <end position="26"/>
    </location>
</feature>
<evidence type="ECO:0008006" key="9">
    <source>
        <dbReference type="Google" id="ProtNLM"/>
    </source>
</evidence>
<feature type="transmembrane region" description="Helical" evidence="6">
    <location>
        <begin position="34"/>
        <end position="52"/>
    </location>
</feature>
<proteinExistence type="predicted"/>
<evidence type="ECO:0000256" key="1">
    <source>
        <dbReference type="ARBA" id="ARBA00004167"/>
    </source>
</evidence>
<dbReference type="RefSeq" id="WP_131833780.1">
    <property type="nucleotide sequence ID" value="NZ_SMFY01000001.1"/>
</dbReference>
<feature type="region of interest" description="Disordered" evidence="5">
    <location>
        <begin position="70"/>
        <end position="89"/>
    </location>
</feature>
<dbReference type="InterPro" id="IPR007343">
    <property type="entry name" value="Uncharacterised_pept_Zn_put"/>
</dbReference>
<dbReference type="GO" id="GO:0016020">
    <property type="term" value="C:membrane"/>
    <property type="evidence" value="ECO:0007669"/>
    <property type="project" value="UniProtKB-SubCell"/>
</dbReference>
<comment type="subcellular location">
    <subcellularLocation>
        <location evidence="1">Membrane</location>
        <topology evidence="1">Single-pass membrane protein</topology>
    </subcellularLocation>
</comment>
<keyword evidence="3 6" id="KW-1133">Transmembrane helix</keyword>
<evidence type="ECO:0000256" key="4">
    <source>
        <dbReference type="ARBA" id="ARBA00023136"/>
    </source>
</evidence>
<keyword evidence="4 6" id="KW-0472">Membrane</keyword>
<feature type="compositionally biased region" description="Basic and acidic residues" evidence="5">
    <location>
        <begin position="1"/>
        <end position="17"/>
    </location>
</feature>
<accession>A0A4R1IBK4</accession>
<keyword evidence="2 6" id="KW-0812">Transmembrane</keyword>
<comment type="caution">
    <text evidence="7">The sequence shown here is derived from an EMBL/GenBank/DDBJ whole genome shotgun (WGS) entry which is preliminary data.</text>
</comment>
<dbReference type="PANTHER" id="PTHR30168">
    <property type="entry name" value="PUTATIVE MEMBRANE PROTEIN YPFJ"/>
    <property type="match status" value="1"/>
</dbReference>
<dbReference type="PANTHER" id="PTHR30168:SF0">
    <property type="entry name" value="INNER MEMBRANE PROTEIN"/>
    <property type="match status" value="1"/>
</dbReference>
<evidence type="ECO:0000256" key="2">
    <source>
        <dbReference type="ARBA" id="ARBA00022692"/>
    </source>
</evidence>
<feature type="compositionally biased region" description="Low complexity" evidence="5">
    <location>
        <begin position="70"/>
        <end position="81"/>
    </location>
</feature>
<dbReference type="EMBL" id="SMFY01000001">
    <property type="protein sequence ID" value="TCK30449.1"/>
    <property type="molecule type" value="Genomic_DNA"/>
</dbReference>
<sequence length="304" mass="32513">MRWEDFRRSRNVEDRRGQGGGLGGRLGGGGMGRGGLGIGGLIIVGLIAWATGINPAVLIGGAEILLGDGSSTSQQTSPQGQNAPARTLSTEDQKLGDFAAVVLAQTEDVWTPLFKGEGSAYREPGLVLFSGATRSACGSANSAVGPFYCPRDQKIYLDTAFFTELNKRFNAPGDFAAAYVIAHEVGHHVENQIGLLEQVQTRQRQASPTEANALSVRVELMADCLAGVWAHHANAQWRILEDGDIEEAMNAAAAIGDDRLQKRQQGYVVPDSFTHGTSAQRVKWFKQGLDKGSLKQCNTFQGAI</sequence>
<dbReference type="Proteomes" id="UP000295030">
    <property type="component" value="Unassembled WGS sequence"/>
</dbReference>
<dbReference type="Pfam" id="PF04228">
    <property type="entry name" value="Zn_peptidase"/>
    <property type="match status" value="1"/>
</dbReference>